<keyword evidence="5 8" id="KW-0378">Hydrolase</keyword>
<keyword evidence="9" id="KW-1185">Reference proteome</keyword>
<evidence type="ECO:0000256" key="1">
    <source>
        <dbReference type="ARBA" id="ARBA00001462"/>
    </source>
</evidence>
<evidence type="ECO:0000256" key="3">
    <source>
        <dbReference type="ARBA" id="ARBA00012670"/>
    </source>
</evidence>
<keyword evidence="6" id="KW-0325">Glycoprotein</keyword>
<evidence type="ECO:0000313" key="8">
    <source>
        <dbReference type="EMBL" id="KFI91425.1"/>
    </source>
</evidence>
<gene>
    <name evidence="8" type="ORF">BSCA_2119</name>
</gene>
<dbReference type="EC" id="3.2.1.55" evidence="3"/>
<dbReference type="STRING" id="158787.BSCA_2119"/>
<dbReference type="AlphaFoldDB" id="A0A087D7C5"/>
<comment type="similarity">
    <text evidence="2">Belongs to the glycosyl hydrolase 51 family.</text>
</comment>
<keyword evidence="8" id="KW-0326">Glycosidase</keyword>
<evidence type="ECO:0000259" key="7">
    <source>
        <dbReference type="SMART" id="SM00813"/>
    </source>
</evidence>
<dbReference type="GO" id="GO:0046556">
    <property type="term" value="F:alpha-L-arabinofuranosidase activity"/>
    <property type="evidence" value="ECO:0007669"/>
    <property type="project" value="UniProtKB-EC"/>
</dbReference>
<dbReference type="PANTHER" id="PTHR31776">
    <property type="entry name" value="ALPHA-L-ARABINOFURANOSIDASE 1"/>
    <property type="match status" value="1"/>
</dbReference>
<evidence type="ECO:0000256" key="5">
    <source>
        <dbReference type="ARBA" id="ARBA00022801"/>
    </source>
</evidence>
<feature type="domain" description="Alpha-L-arabinofuranosidase C-terminal" evidence="7">
    <location>
        <begin position="520"/>
        <end position="785"/>
    </location>
</feature>
<dbReference type="InterPro" id="IPR010720">
    <property type="entry name" value="Alpha-L-AF_C"/>
</dbReference>
<evidence type="ECO:0000256" key="4">
    <source>
        <dbReference type="ARBA" id="ARBA00022729"/>
    </source>
</evidence>
<dbReference type="Pfam" id="PF06964">
    <property type="entry name" value="Alpha-L-AF_C"/>
    <property type="match status" value="1"/>
</dbReference>
<dbReference type="InterPro" id="IPR055235">
    <property type="entry name" value="ASD1_cat"/>
</dbReference>
<dbReference type="SMART" id="SM00813">
    <property type="entry name" value="Alpha-L-AF_C"/>
    <property type="match status" value="1"/>
</dbReference>
<dbReference type="Proteomes" id="UP000029033">
    <property type="component" value="Unassembled WGS sequence"/>
</dbReference>
<dbReference type="eggNOG" id="COG3534">
    <property type="taxonomic scope" value="Bacteria"/>
</dbReference>
<evidence type="ECO:0000256" key="6">
    <source>
        <dbReference type="ARBA" id="ARBA00023180"/>
    </source>
</evidence>
<evidence type="ECO:0000313" key="9">
    <source>
        <dbReference type="Proteomes" id="UP000029033"/>
    </source>
</evidence>
<keyword evidence="4" id="KW-0732">Signal</keyword>
<organism evidence="8 9">
    <name type="scientific">Bifidobacterium scardovii</name>
    <dbReference type="NCBI Taxonomy" id="158787"/>
    <lineage>
        <taxon>Bacteria</taxon>
        <taxon>Bacillati</taxon>
        <taxon>Actinomycetota</taxon>
        <taxon>Actinomycetes</taxon>
        <taxon>Bifidobacteriales</taxon>
        <taxon>Bifidobacteriaceae</taxon>
        <taxon>Bifidobacterium</taxon>
    </lineage>
</organism>
<accession>A0A087D7C5</accession>
<dbReference type="Gene3D" id="3.20.20.80">
    <property type="entry name" value="Glycosidases"/>
    <property type="match status" value="1"/>
</dbReference>
<dbReference type="InterPro" id="IPR051563">
    <property type="entry name" value="Glycosyl_Hydrolase_51"/>
</dbReference>
<dbReference type="PANTHER" id="PTHR31776:SF0">
    <property type="entry name" value="ALPHA-L-ARABINOFURANOSIDASE 1"/>
    <property type="match status" value="1"/>
</dbReference>
<dbReference type="Pfam" id="PF22848">
    <property type="entry name" value="ASD1_dom"/>
    <property type="match status" value="1"/>
</dbReference>
<dbReference type="SUPFAM" id="SSF51445">
    <property type="entry name" value="(Trans)glycosidases"/>
    <property type="match status" value="1"/>
</dbReference>
<reference evidence="8 9" key="1">
    <citation type="submission" date="2014-03" db="EMBL/GenBank/DDBJ databases">
        <title>Genomics of Bifidobacteria.</title>
        <authorList>
            <person name="Ventura M."/>
            <person name="Milani C."/>
            <person name="Lugli G.A."/>
        </authorList>
    </citation>
    <scope>NUCLEOTIDE SEQUENCE [LARGE SCALE GENOMIC DNA]</scope>
    <source>
        <strain evidence="8 9">LMG 21589</strain>
    </source>
</reference>
<dbReference type="InterPro" id="IPR017853">
    <property type="entry name" value="GH"/>
</dbReference>
<evidence type="ECO:0000256" key="2">
    <source>
        <dbReference type="ARBA" id="ARBA00007186"/>
    </source>
</evidence>
<comment type="caution">
    <text evidence="8">The sequence shown here is derived from an EMBL/GenBank/DDBJ whole genome shotgun (WGS) entry which is preliminary data.</text>
</comment>
<comment type="catalytic activity">
    <reaction evidence="1">
        <text>Hydrolysis of terminal non-reducing alpha-L-arabinofuranoside residues in alpha-L-arabinosides.</text>
        <dbReference type="EC" id="3.2.1.55"/>
    </reaction>
</comment>
<dbReference type="GO" id="GO:0046373">
    <property type="term" value="P:L-arabinose metabolic process"/>
    <property type="evidence" value="ECO:0007669"/>
    <property type="project" value="InterPro"/>
</dbReference>
<dbReference type="EMBL" id="JGZO01000023">
    <property type="protein sequence ID" value="KFI91425.1"/>
    <property type="molecule type" value="Genomic_DNA"/>
</dbReference>
<name>A0A087D7C5_9BIFI</name>
<protein>
    <recommendedName>
        <fullName evidence="3">non-reducing end alpha-L-arabinofuranosidase</fullName>
        <ecNumber evidence="3">3.2.1.55</ecNumber>
    </recommendedName>
</protein>
<sequence length="792" mass="85602">MVDEPTHPVSDRLYGVFFEDINHGADGGLNANMVNNYSFDGVYLSHSRLRLHGARRWRTQADPLRFWRFSSVDAVSCGTRVRGERGGYVDTDCPAPPVHDNSRYARVTVDGGADWGSAPESDGSAGGDAPAADGPFIENLGYNGGGDNAGACAMSIVQGHDYAFGAYVRPVSGAVALRVRVLDGEDRPLSDEVRFDLDRFAGESLSDGWIRVERSLAGERTGYGKLRIDVEAAGAATFDLDLVSLMDGDYWGKDDPKWRFGRLRRDLVESMAALKPAFLRFPGGCIVEGVTPGNEYRWKDTIGALPARRQQYNMWAFKAPDGSSYSQSYQIGFYEYFCLCEDLGAKPLPTLFAGITCQSPYRDPKHVAVDGEYFRSTVVQDYLDLIEFANGDPDSSRWAAIRRDMGHPEPFGLDMIGVGNENYGADYVEKFDRICRAIHECHPDMLCVMSAGLFPFKVPMRRSWSHAHAVAAGRVPGVGREGGAPSILVDEHSYHSADWFIAQAGRFDDYRRDGTAVYFGEYSANGYFAAQPQTYEHASQWHSALGEAAFLTGCERNSDVVAMTSYAPLFSHVTGHGWEQNLIEFSPSRVMPSVNYEAERLFSANVGRFAYSCRIDGPRDDLFVSATGDGGSRRYVKLINTGGERINVTLDIASGMQALGAGAQQGALFGDLAGGDGSAEAGRAVAAAGVAGGMGGTGASDGSAGSAADGIAAAHGLHVPDLKPIRVPLHPAGHALRVETLHADPHARNTLPYEGAGHDALQRTVRESRLPAGPARFALALEPYSITLVRLG</sequence>
<proteinExistence type="inferred from homology"/>